<evidence type="ECO:0000256" key="1">
    <source>
        <dbReference type="SAM" id="SignalP"/>
    </source>
</evidence>
<comment type="caution">
    <text evidence="2">The sequence shown here is derived from an EMBL/GenBank/DDBJ whole genome shotgun (WGS) entry which is preliminary data.</text>
</comment>
<reference evidence="2" key="1">
    <citation type="submission" date="2021-06" db="EMBL/GenBank/DDBJ databases">
        <title>Parelaphostrongylus tenuis whole genome reference sequence.</title>
        <authorList>
            <person name="Garwood T.J."/>
            <person name="Larsen P.A."/>
            <person name="Fountain-Jones N.M."/>
            <person name="Garbe J.R."/>
            <person name="Macchietto M.G."/>
            <person name="Kania S.A."/>
            <person name="Gerhold R.W."/>
            <person name="Richards J.E."/>
            <person name="Wolf T.M."/>
        </authorList>
    </citation>
    <scope>NUCLEOTIDE SEQUENCE</scope>
    <source>
        <strain evidence="2">MNPRO001-30</strain>
        <tissue evidence="2">Meninges</tissue>
    </source>
</reference>
<protein>
    <recommendedName>
        <fullName evidence="4">Secreted protein</fullName>
    </recommendedName>
</protein>
<dbReference type="EMBL" id="JAHQIW010003859">
    <property type="protein sequence ID" value="KAJ1360405.1"/>
    <property type="molecule type" value="Genomic_DNA"/>
</dbReference>
<evidence type="ECO:0008006" key="4">
    <source>
        <dbReference type="Google" id="ProtNLM"/>
    </source>
</evidence>
<keyword evidence="1" id="KW-0732">Signal</keyword>
<accession>A0AAD5MKX0</accession>
<sequence length="71" mass="8114">MLCFLMLMMLISCALGGITDLNCTIYLENAFKYAPTAFSCQNRLRDDLCAQLYQTEVKVFQAADRDNNCFK</sequence>
<organism evidence="2 3">
    <name type="scientific">Parelaphostrongylus tenuis</name>
    <name type="common">Meningeal worm</name>
    <dbReference type="NCBI Taxonomy" id="148309"/>
    <lineage>
        <taxon>Eukaryota</taxon>
        <taxon>Metazoa</taxon>
        <taxon>Ecdysozoa</taxon>
        <taxon>Nematoda</taxon>
        <taxon>Chromadorea</taxon>
        <taxon>Rhabditida</taxon>
        <taxon>Rhabditina</taxon>
        <taxon>Rhabditomorpha</taxon>
        <taxon>Strongyloidea</taxon>
        <taxon>Metastrongylidae</taxon>
        <taxon>Parelaphostrongylus</taxon>
    </lineage>
</organism>
<dbReference type="AlphaFoldDB" id="A0AAD5MKX0"/>
<dbReference type="Proteomes" id="UP001196413">
    <property type="component" value="Unassembled WGS sequence"/>
</dbReference>
<feature type="non-terminal residue" evidence="2">
    <location>
        <position position="1"/>
    </location>
</feature>
<evidence type="ECO:0000313" key="3">
    <source>
        <dbReference type="Proteomes" id="UP001196413"/>
    </source>
</evidence>
<name>A0AAD5MKX0_PARTN</name>
<gene>
    <name evidence="2" type="ORF">KIN20_019366</name>
</gene>
<proteinExistence type="predicted"/>
<feature type="chain" id="PRO_5041945945" description="Secreted protein" evidence="1">
    <location>
        <begin position="17"/>
        <end position="71"/>
    </location>
</feature>
<evidence type="ECO:0000313" key="2">
    <source>
        <dbReference type="EMBL" id="KAJ1360405.1"/>
    </source>
</evidence>
<keyword evidence="3" id="KW-1185">Reference proteome</keyword>
<feature type="signal peptide" evidence="1">
    <location>
        <begin position="1"/>
        <end position="16"/>
    </location>
</feature>